<keyword evidence="2" id="KW-0436">Ligase</keyword>
<dbReference type="InterPro" id="IPR005790">
    <property type="entry name" value="DNA_polIII_delta"/>
</dbReference>
<evidence type="ECO:0000256" key="7">
    <source>
        <dbReference type="ARBA" id="ARBA00022840"/>
    </source>
</evidence>
<dbReference type="WBParaSite" id="GPLIN_000439200">
    <property type="protein sequence ID" value="GPLIN_000439200"/>
    <property type="gene ID" value="GPLIN_000439200"/>
</dbReference>
<dbReference type="PANTHER" id="PTHR34388:SF1">
    <property type="entry name" value="DNA POLYMERASE III SUBUNIT DELTA"/>
    <property type="match status" value="1"/>
</dbReference>
<dbReference type="EC" id="2.7.7.7" evidence="1"/>
<evidence type="ECO:0000256" key="1">
    <source>
        <dbReference type="ARBA" id="ARBA00012417"/>
    </source>
</evidence>
<keyword evidence="7" id="KW-0067">ATP-binding</keyword>
<evidence type="ECO:0000256" key="9">
    <source>
        <dbReference type="ARBA" id="ARBA00022932"/>
    </source>
</evidence>
<keyword evidence="3" id="KW-0808">Transferase</keyword>
<dbReference type="AlphaFoldDB" id="A0A183BUV6"/>
<dbReference type="GO" id="GO:0004812">
    <property type="term" value="F:aminoacyl-tRNA ligase activity"/>
    <property type="evidence" value="ECO:0007669"/>
    <property type="project" value="UniProtKB-KW"/>
</dbReference>
<feature type="domain" description="Methionyl/Valyl/Leucyl/Isoleucyl-tRNA synthetase anticodon-binding" evidence="13">
    <location>
        <begin position="1"/>
        <end position="61"/>
    </location>
</feature>
<reference evidence="15" key="2">
    <citation type="submission" date="2016-06" db="UniProtKB">
        <authorList>
            <consortium name="WormBaseParasite"/>
        </authorList>
    </citation>
    <scope>IDENTIFICATION</scope>
</reference>
<keyword evidence="9" id="KW-0239">DNA-directed DNA polymerase</keyword>
<evidence type="ECO:0000256" key="5">
    <source>
        <dbReference type="ARBA" id="ARBA00022705"/>
    </source>
</evidence>
<evidence type="ECO:0000256" key="12">
    <source>
        <dbReference type="ARBA" id="ARBA00049244"/>
    </source>
</evidence>
<dbReference type="GO" id="GO:0006418">
    <property type="term" value="P:tRNA aminoacylation for protein translation"/>
    <property type="evidence" value="ECO:0007669"/>
    <property type="project" value="InterPro"/>
</dbReference>
<dbReference type="PANTHER" id="PTHR34388">
    <property type="entry name" value="DNA POLYMERASE III SUBUNIT DELTA"/>
    <property type="match status" value="1"/>
</dbReference>
<dbReference type="SUPFAM" id="SSF47323">
    <property type="entry name" value="Anticodon-binding domain of a subclass of class I aminoacyl-tRNA synthetases"/>
    <property type="match status" value="1"/>
</dbReference>
<sequence length="539" mass="56646">MVPHIAEQAWADWGNQGLIADAEWPAVDPALLVDDEVTIAVQVNGKLRDTLLMPKGAAKDIVEAAALASDKIVRSLEGKQPKKQFALLAAGALALSGSLSGCGLRPLYGGGPDGAVRSTLSAVEVAPIQGQSGWLLDDQIAGLGVRRDDSVARERRTLRARYQLIDLSNGNVVLDATAGSDAGIDVVGSEYATIAAEKSALERLSGIVADQIANATQIRAAIEKLNPDTRLYLFHGPDEAGAADLASKLGKTLGPEAERIDLDMKALREQPGRLADEAASMSPVRGHPLCAAEAIGLLLTAEKAGNPVVAIGPGLKASGKLVKSVIAAQNAYAHACYVPEGVDATRLASNVAREHGLRLMGDVPQRLAAATGGDRAILAREIEKLALFLDAAPDRPRDADSAALDAIGADLGDSDLSDAITAVVDGRVGDIGIELARLGEGIGVPLMRQLARRLQGMAEMRIDLDRGGDLDEVLEKHRVFFREKAATGRALRRWNGTQLARAIDRVREAERAMMHSGSAGEVLAESEAVTIARQAARAK</sequence>
<dbReference type="InterPro" id="IPR008921">
    <property type="entry name" value="DNA_pol3_clamp-load_cplx_C"/>
</dbReference>
<evidence type="ECO:0000256" key="10">
    <source>
        <dbReference type="ARBA" id="ARBA00023146"/>
    </source>
</evidence>
<reference evidence="14" key="1">
    <citation type="submission" date="2014-05" db="EMBL/GenBank/DDBJ databases">
        <title>The genome and life-stage specific transcriptomes of Globodera pallida elucidate key aspects of plant parasitism by a cyst nematode.</title>
        <authorList>
            <person name="Cotton J.A."/>
            <person name="Lilley C.J."/>
            <person name="Jones L.M."/>
            <person name="Kikuchi T."/>
            <person name="Reid A.J."/>
            <person name="Thorpe P."/>
            <person name="Tsai I.J."/>
            <person name="Beasley H."/>
            <person name="Blok V."/>
            <person name="Cock P.J.A."/>
            <person name="Van den Akker S.E."/>
            <person name="Holroyd N."/>
            <person name="Hunt M."/>
            <person name="Mantelin S."/>
            <person name="Naghra H."/>
            <person name="Pain A."/>
            <person name="Palomares-Rius J.E."/>
            <person name="Zarowiecki M."/>
            <person name="Berriman M."/>
            <person name="Jones J.T."/>
            <person name="Urwin P.E."/>
        </authorList>
    </citation>
    <scope>NUCLEOTIDE SEQUENCE [LARGE SCALE GENOMIC DNA]</scope>
    <source>
        <strain evidence="14">Lindley</strain>
    </source>
</reference>
<dbReference type="Proteomes" id="UP000050741">
    <property type="component" value="Unassembled WGS sequence"/>
</dbReference>
<dbReference type="GO" id="GO:0003887">
    <property type="term" value="F:DNA-directed DNA polymerase activity"/>
    <property type="evidence" value="ECO:0007669"/>
    <property type="project" value="UniProtKB-KW"/>
</dbReference>
<dbReference type="GO" id="GO:0003677">
    <property type="term" value="F:DNA binding"/>
    <property type="evidence" value="ECO:0007669"/>
    <property type="project" value="InterPro"/>
</dbReference>
<dbReference type="Gene3D" id="1.10.730.10">
    <property type="entry name" value="Isoleucyl-tRNA Synthetase, Domain 1"/>
    <property type="match status" value="1"/>
</dbReference>
<accession>A0A183BUV6</accession>
<organism evidence="14 15">
    <name type="scientific">Globodera pallida</name>
    <name type="common">Potato cyst nematode worm</name>
    <name type="synonym">Heterodera pallida</name>
    <dbReference type="NCBI Taxonomy" id="36090"/>
    <lineage>
        <taxon>Eukaryota</taxon>
        <taxon>Metazoa</taxon>
        <taxon>Ecdysozoa</taxon>
        <taxon>Nematoda</taxon>
        <taxon>Chromadorea</taxon>
        <taxon>Rhabditida</taxon>
        <taxon>Tylenchina</taxon>
        <taxon>Tylenchomorpha</taxon>
        <taxon>Tylenchoidea</taxon>
        <taxon>Heteroderidae</taxon>
        <taxon>Heteroderinae</taxon>
        <taxon>Globodera</taxon>
    </lineage>
</organism>
<dbReference type="GO" id="GO:0005524">
    <property type="term" value="F:ATP binding"/>
    <property type="evidence" value="ECO:0007669"/>
    <property type="project" value="UniProtKB-KW"/>
</dbReference>
<comment type="similarity">
    <text evidence="11">Belongs to the DNA polymerase HolA subunit family.</text>
</comment>
<evidence type="ECO:0000256" key="2">
    <source>
        <dbReference type="ARBA" id="ARBA00022598"/>
    </source>
</evidence>
<dbReference type="Pfam" id="PF08264">
    <property type="entry name" value="Anticodon_1"/>
    <property type="match status" value="1"/>
</dbReference>
<dbReference type="SUPFAM" id="SSF48019">
    <property type="entry name" value="post-AAA+ oligomerization domain-like"/>
    <property type="match status" value="1"/>
</dbReference>
<protein>
    <recommendedName>
        <fullName evidence="1">DNA-directed DNA polymerase</fullName>
        <ecNumber evidence="1">2.7.7.7</ecNumber>
    </recommendedName>
</protein>
<dbReference type="Gene3D" id="1.20.272.10">
    <property type="match status" value="1"/>
</dbReference>
<evidence type="ECO:0000259" key="13">
    <source>
        <dbReference type="Pfam" id="PF08264"/>
    </source>
</evidence>
<evidence type="ECO:0000256" key="3">
    <source>
        <dbReference type="ARBA" id="ARBA00022679"/>
    </source>
</evidence>
<evidence type="ECO:0000256" key="6">
    <source>
        <dbReference type="ARBA" id="ARBA00022741"/>
    </source>
</evidence>
<keyword evidence="6" id="KW-0547">Nucleotide-binding</keyword>
<dbReference type="Gene3D" id="3.30.160.150">
    <property type="entry name" value="Lipoprotein like domain"/>
    <property type="match status" value="1"/>
</dbReference>
<dbReference type="InterPro" id="IPR013155">
    <property type="entry name" value="M/V/L/I-tRNA-synth_anticd-bd"/>
</dbReference>
<name>A0A183BUV6_GLOPA</name>
<evidence type="ECO:0000256" key="11">
    <source>
        <dbReference type="ARBA" id="ARBA00034754"/>
    </source>
</evidence>
<dbReference type="InterPro" id="IPR009080">
    <property type="entry name" value="tRNAsynth_Ia_anticodon-bd"/>
</dbReference>
<keyword evidence="8" id="KW-0648">Protein biosynthesis</keyword>
<keyword evidence="5" id="KW-0235">DNA replication</keyword>
<proteinExistence type="inferred from homology"/>
<keyword evidence="4" id="KW-0548">Nucleotidyltransferase</keyword>
<dbReference type="GO" id="GO:0006261">
    <property type="term" value="P:DNA-templated DNA replication"/>
    <property type="evidence" value="ECO:0007669"/>
    <property type="project" value="TreeGrafter"/>
</dbReference>
<evidence type="ECO:0000313" key="14">
    <source>
        <dbReference type="Proteomes" id="UP000050741"/>
    </source>
</evidence>
<evidence type="ECO:0000256" key="4">
    <source>
        <dbReference type="ARBA" id="ARBA00022695"/>
    </source>
</evidence>
<comment type="catalytic activity">
    <reaction evidence="12">
        <text>DNA(n) + a 2'-deoxyribonucleoside 5'-triphosphate = DNA(n+1) + diphosphate</text>
        <dbReference type="Rhea" id="RHEA:22508"/>
        <dbReference type="Rhea" id="RHEA-COMP:17339"/>
        <dbReference type="Rhea" id="RHEA-COMP:17340"/>
        <dbReference type="ChEBI" id="CHEBI:33019"/>
        <dbReference type="ChEBI" id="CHEBI:61560"/>
        <dbReference type="ChEBI" id="CHEBI:173112"/>
        <dbReference type="EC" id="2.7.7.7"/>
    </reaction>
</comment>
<dbReference type="GO" id="GO:0009360">
    <property type="term" value="C:DNA polymerase III complex"/>
    <property type="evidence" value="ECO:0007669"/>
    <property type="project" value="TreeGrafter"/>
</dbReference>
<keyword evidence="14" id="KW-1185">Reference proteome</keyword>
<keyword evidence="10" id="KW-0030">Aminoacyl-tRNA synthetase</keyword>
<evidence type="ECO:0000313" key="15">
    <source>
        <dbReference type="WBParaSite" id="GPLIN_000439200"/>
    </source>
</evidence>
<evidence type="ECO:0000256" key="8">
    <source>
        <dbReference type="ARBA" id="ARBA00022917"/>
    </source>
</evidence>